<evidence type="ECO:0000256" key="8">
    <source>
        <dbReference type="ARBA" id="ARBA00022692"/>
    </source>
</evidence>
<evidence type="ECO:0000256" key="1">
    <source>
        <dbReference type="ARBA" id="ARBA00001946"/>
    </source>
</evidence>
<proteinExistence type="inferred from homology"/>
<dbReference type="GO" id="GO:0005886">
    <property type="term" value="C:plasma membrane"/>
    <property type="evidence" value="ECO:0007669"/>
    <property type="project" value="UniProtKB-SubCell"/>
</dbReference>
<evidence type="ECO:0000256" key="2">
    <source>
        <dbReference type="ARBA" id="ARBA00004141"/>
    </source>
</evidence>
<keyword evidence="7 11" id="KW-0831">Ubiquinone biosynthesis</keyword>
<keyword evidence="11" id="KW-0460">Magnesium</keyword>
<keyword evidence="14" id="KW-1185">Reference proteome</keyword>
<feature type="transmembrane region" description="Helical" evidence="11">
    <location>
        <begin position="156"/>
        <end position="175"/>
    </location>
</feature>
<evidence type="ECO:0000256" key="6">
    <source>
        <dbReference type="ARBA" id="ARBA00022679"/>
    </source>
</evidence>
<feature type="region of interest" description="Disordered" evidence="12">
    <location>
        <begin position="1"/>
        <end position="24"/>
    </location>
</feature>
<dbReference type="Proteomes" id="UP000266385">
    <property type="component" value="Unassembled WGS sequence"/>
</dbReference>
<comment type="function">
    <text evidence="11">Catalyzes the prenylation of para-hydroxybenzoate (PHB) with an all-trans polyprenyl group. Mediates the second step in the final reaction sequence of ubiquinone-8 (UQ-8) biosynthesis, which is the condensation of the polyisoprenoid side chain with PHB, generating the first membrane-bound Q intermediate 3-octaprenyl-4-hydroxybenzoate.</text>
</comment>
<evidence type="ECO:0000313" key="14">
    <source>
        <dbReference type="Proteomes" id="UP000266385"/>
    </source>
</evidence>
<evidence type="ECO:0000256" key="9">
    <source>
        <dbReference type="ARBA" id="ARBA00022989"/>
    </source>
</evidence>
<dbReference type="FunFam" id="1.10.357.140:FF:000008">
    <property type="entry name" value="4-hydroxybenzoate octaprenyltransferase"/>
    <property type="match status" value="1"/>
</dbReference>
<dbReference type="RefSeq" id="WP_119376532.1">
    <property type="nucleotide sequence ID" value="NZ_QWFX01000013.1"/>
</dbReference>
<dbReference type="GO" id="GO:0008412">
    <property type="term" value="F:4-hydroxybenzoate polyprenyltransferase activity"/>
    <property type="evidence" value="ECO:0007669"/>
    <property type="project" value="UniProtKB-UniRule"/>
</dbReference>
<dbReference type="Gene3D" id="1.10.357.140">
    <property type="entry name" value="UbiA prenyltransferase"/>
    <property type="match status" value="1"/>
</dbReference>
<evidence type="ECO:0000256" key="3">
    <source>
        <dbReference type="ARBA" id="ARBA00005985"/>
    </source>
</evidence>
<comment type="cofactor">
    <cofactor evidence="1 11">
        <name>Mg(2+)</name>
        <dbReference type="ChEBI" id="CHEBI:18420"/>
    </cofactor>
</comment>
<dbReference type="AlphaFoldDB" id="A0A399R8V4"/>
<accession>A0A399R8V4</accession>
<feature type="transmembrane region" description="Helical" evidence="11">
    <location>
        <begin position="131"/>
        <end position="149"/>
    </location>
</feature>
<keyword evidence="4 11" id="KW-1003">Cell membrane</keyword>
<feature type="compositionally biased region" description="Basic and acidic residues" evidence="12">
    <location>
        <begin position="1"/>
        <end position="22"/>
    </location>
</feature>
<keyword evidence="9 11" id="KW-1133">Transmembrane helix</keyword>
<feature type="transmembrane region" description="Helical" evidence="11">
    <location>
        <begin position="54"/>
        <end position="72"/>
    </location>
</feature>
<comment type="subcellular location">
    <subcellularLocation>
        <location evidence="11">Cell inner membrane</location>
        <topology evidence="11">Multi-pass membrane protein</topology>
    </subcellularLocation>
    <subcellularLocation>
        <location evidence="2">Membrane</location>
        <topology evidence="2">Multi-pass membrane protein</topology>
    </subcellularLocation>
</comment>
<feature type="transmembrane region" description="Helical" evidence="11">
    <location>
        <begin position="245"/>
        <end position="266"/>
    </location>
</feature>
<sequence>MTETKDDSRDTDPVDADIEKKPQAPADSALPEWLVSLPEKLVPFAALARLDRPIGTWLVILPTLASFAYTRISTGFYWTDIWWQLLFAIGAIVMRGAACTWNDITDRDFDAKVERTACRPLPSGQVSLRDAYIFLGVQLVIGFLAWLCLPLDAKIVALLAIPLIGAYPFMKRITWWPQAWLGATINWGALVAAATAMHVSFGTLILFFGFAAWTIAYDTIYAIQDEEDDALIGVKSTARLMGERVILGAFSFFLIAAACFAVAAAGTGATRIGALTVIAFLVHAIWQVHTLDRDKGTALKVFRSNAWAGLILVAGFTVAAAL</sequence>
<dbReference type="CDD" id="cd13959">
    <property type="entry name" value="PT_UbiA_COQ2"/>
    <property type="match status" value="1"/>
</dbReference>
<evidence type="ECO:0000256" key="4">
    <source>
        <dbReference type="ARBA" id="ARBA00022475"/>
    </source>
</evidence>
<dbReference type="EC" id="2.5.1.39" evidence="11"/>
<dbReference type="EMBL" id="QWFX01000013">
    <property type="protein sequence ID" value="RIJ27996.1"/>
    <property type="molecule type" value="Genomic_DNA"/>
</dbReference>
<dbReference type="Gene3D" id="1.20.120.1780">
    <property type="entry name" value="UbiA prenyltransferase"/>
    <property type="match status" value="1"/>
</dbReference>
<keyword evidence="6 11" id="KW-0808">Transferase</keyword>
<dbReference type="HAMAP" id="MF_01635">
    <property type="entry name" value="UbiA"/>
    <property type="match status" value="1"/>
</dbReference>
<keyword evidence="5 11" id="KW-0997">Cell inner membrane</keyword>
<feature type="transmembrane region" description="Helical" evidence="11">
    <location>
        <begin position="272"/>
        <end position="289"/>
    </location>
</feature>
<dbReference type="InterPro" id="IPR039653">
    <property type="entry name" value="Prenyltransferase"/>
</dbReference>
<comment type="similarity">
    <text evidence="3 11">Belongs to the UbiA prenyltransferase family.</text>
</comment>
<evidence type="ECO:0000256" key="11">
    <source>
        <dbReference type="HAMAP-Rule" id="MF_01635"/>
    </source>
</evidence>
<protein>
    <recommendedName>
        <fullName evidence="11">4-hydroxybenzoate octaprenyltransferase</fullName>
        <ecNumber evidence="11">2.5.1.39</ecNumber>
    </recommendedName>
    <alternativeName>
        <fullName evidence="11">4-HB polyprenyltransferase</fullName>
    </alternativeName>
</protein>
<organism evidence="13 14">
    <name type="scientific">Henriciella mobilis</name>
    <dbReference type="NCBI Taxonomy" id="2305467"/>
    <lineage>
        <taxon>Bacteria</taxon>
        <taxon>Pseudomonadati</taxon>
        <taxon>Pseudomonadota</taxon>
        <taxon>Alphaproteobacteria</taxon>
        <taxon>Hyphomonadales</taxon>
        <taxon>Hyphomonadaceae</taxon>
        <taxon>Henriciella</taxon>
    </lineage>
</organism>
<dbReference type="PANTHER" id="PTHR11048:SF28">
    <property type="entry name" value="4-HYDROXYBENZOATE POLYPRENYLTRANSFERASE, MITOCHONDRIAL"/>
    <property type="match status" value="1"/>
</dbReference>
<dbReference type="InterPro" id="IPR044878">
    <property type="entry name" value="UbiA_sf"/>
</dbReference>
<evidence type="ECO:0000256" key="5">
    <source>
        <dbReference type="ARBA" id="ARBA00022519"/>
    </source>
</evidence>
<dbReference type="InterPro" id="IPR000537">
    <property type="entry name" value="UbiA_prenyltransferase"/>
</dbReference>
<evidence type="ECO:0000256" key="10">
    <source>
        <dbReference type="ARBA" id="ARBA00023136"/>
    </source>
</evidence>
<dbReference type="InterPro" id="IPR030470">
    <property type="entry name" value="UbiA_prenylTrfase_CS"/>
</dbReference>
<evidence type="ECO:0000313" key="13">
    <source>
        <dbReference type="EMBL" id="RIJ27996.1"/>
    </source>
</evidence>
<comment type="pathway">
    <text evidence="11">Cofactor biosynthesis; ubiquinone biosynthesis.</text>
</comment>
<dbReference type="OrthoDB" id="9782418at2"/>
<dbReference type="PROSITE" id="PS00943">
    <property type="entry name" value="UBIA"/>
    <property type="match status" value="1"/>
</dbReference>
<dbReference type="PANTHER" id="PTHR11048">
    <property type="entry name" value="PRENYLTRANSFERASES"/>
    <property type="match status" value="1"/>
</dbReference>
<comment type="catalytic activity">
    <reaction evidence="11">
        <text>all-trans-octaprenyl diphosphate + 4-hydroxybenzoate = 4-hydroxy-3-(all-trans-octaprenyl)benzoate + diphosphate</text>
        <dbReference type="Rhea" id="RHEA:27782"/>
        <dbReference type="ChEBI" id="CHEBI:1617"/>
        <dbReference type="ChEBI" id="CHEBI:17879"/>
        <dbReference type="ChEBI" id="CHEBI:33019"/>
        <dbReference type="ChEBI" id="CHEBI:57711"/>
        <dbReference type="EC" id="2.5.1.39"/>
    </reaction>
</comment>
<dbReference type="GO" id="GO:0006744">
    <property type="term" value="P:ubiquinone biosynthetic process"/>
    <property type="evidence" value="ECO:0007669"/>
    <property type="project" value="UniProtKB-UniRule"/>
</dbReference>
<dbReference type="FunFam" id="1.20.120.1780:FF:000001">
    <property type="entry name" value="4-hydroxybenzoate octaprenyltransferase"/>
    <property type="match status" value="1"/>
</dbReference>
<feature type="transmembrane region" description="Helical" evidence="11">
    <location>
        <begin position="301"/>
        <end position="321"/>
    </location>
</feature>
<dbReference type="UniPathway" id="UPA00232"/>
<keyword evidence="10 11" id="KW-0472">Membrane</keyword>
<evidence type="ECO:0000256" key="12">
    <source>
        <dbReference type="SAM" id="MobiDB-lite"/>
    </source>
</evidence>
<dbReference type="InterPro" id="IPR006370">
    <property type="entry name" value="HB_polyprenyltransferase-like"/>
</dbReference>
<feature type="transmembrane region" description="Helical" evidence="11">
    <location>
        <begin position="187"/>
        <end position="213"/>
    </location>
</feature>
<comment type="caution">
    <text evidence="13">The sequence shown here is derived from an EMBL/GenBank/DDBJ whole genome shotgun (WGS) entry which is preliminary data.</text>
</comment>
<dbReference type="Pfam" id="PF01040">
    <property type="entry name" value="UbiA"/>
    <property type="match status" value="1"/>
</dbReference>
<reference evidence="13 14" key="1">
    <citation type="submission" date="2018-08" db="EMBL/GenBank/DDBJ databases">
        <title>Henriciella mobilis sp. nov., isolated from seawater.</title>
        <authorList>
            <person name="Cheng H."/>
            <person name="Wu Y.-H."/>
            <person name="Xu X.-W."/>
            <person name="Guo L.-L."/>
        </authorList>
    </citation>
    <scope>NUCLEOTIDE SEQUENCE [LARGE SCALE GENOMIC DNA]</scope>
    <source>
        <strain evidence="13 14">JN25</strain>
    </source>
</reference>
<name>A0A399R8V4_9PROT</name>
<evidence type="ECO:0000256" key="7">
    <source>
        <dbReference type="ARBA" id="ARBA00022688"/>
    </source>
</evidence>
<gene>
    <name evidence="11" type="primary">ubiA</name>
    <name evidence="13" type="ORF">D1223_11275</name>
</gene>
<keyword evidence="8 11" id="KW-0812">Transmembrane</keyword>